<feature type="region of interest" description="Disordered" evidence="1">
    <location>
        <begin position="115"/>
        <end position="134"/>
    </location>
</feature>
<comment type="caution">
    <text evidence="2">The sequence shown here is derived from an EMBL/GenBank/DDBJ whole genome shotgun (WGS) entry which is preliminary data.</text>
</comment>
<sequence>MASCEIATAEITRDAYCTMMMRWSSGIDSSSIPFDFLISVDALHLAKEHVGKELNVFEGTIISKKWLKYVTQVRLSKRLTMDSFDDLFYYLQQFEKLVNVSRAKKRKFIEGSNATNGDRNCSKDSSNPRLQPRVGGSKYFMEQMVLAKHDELEVSTGWQNDFIFADASRMEEIEENSWLVVVFTLDVGDVWRW</sequence>
<evidence type="ECO:0000256" key="1">
    <source>
        <dbReference type="SAM" id="MobiDB-lite"/>
    </source>
</evidence>
<reference evidence="2" key="2">
    <citation type="submission" date="2022-01" db="EMBL/GenBank/DDBJ databases">
        <authorList>
            <person name="Yamashiro T."/>
            <person name="Shiraishi A."/>
            <person name="Satake H."/>
            <person name="Nakayama K."/>
        </authorList>
    </citation>
    <scope>NUCLEOTIDE SEQUENCE</scope>
</reference>
<evidence type="ECO:0008006" key="4">
    <source>
        <dbReference type="Google" id="ProtNLM"/>
    </source>
</evidence>
<name>A0ABQ5BLH3_9ASTR</name>
<reference evidence="2" key="1">
    <citation type="journal article" date="2022" name="Int. J. Mol. Sci.">
        <title>Draft Genome of Tanacetum Coccineum: Genomic Comparison of Closely Related Tanacetum-Family Plants.</title>
        <authorList>
            <person name="Yamashiro T."/>
            <person name="Shiraishi A."/>
            <person name="Nakayama K."/>
            <person name="Satake H."/>
        </authorList>
    </citation>
    <scope>NUCLEOTIDE SEQUENCE</scope>
</reference>
<protein>
    <recommendedName>
        <fullName evidence="4">Protein FAR1-RELATED SEQUENCE</fullName>
    </recommendedName>
</protein>
<feature type="compositionally biased region" description="Polar residues" evidence="1">
    <location>
        <begin position="115"/>
        <end position="129"/>
    </location>
</feature>
<organism evidence="2 3">
    <name type="scientific">Tanacetum coccineum</name>
    <dbReference type="NCBI Taxonomy" id="301880"/>
    <lineage>
        <taxon>Eukaryota</taxon>
        <taxon>Viridiplantae</taxon>
        <taxon>Streptophyta</taxon>
        <taxon>Embryophyta</taxon>
        <taxon>Tracheophyta</taxon>
        <taxon>Spermatophyta</taxon>
        <taxon>Magnoliopsida</taxon>
        <taxon>eudicotyledons</taxon>
        <taxon>Gunneridae</taxon>
        <taxon>Pentapetalae</taxon>
        <taxon>asterids</taxon>
        <taxon>campanulids</taxon>
        <taxon>Asterales</taxon>
        <taxon>Asteraceae</taxon>
        <taxon>Asteroideae</taxon>
        <taxon>Anthemideae</taxon>
        <taxon>Anthemidinae</taxon>
        <taxon>Tanacetum</taxon>
    </lineage>
</organism>
<accession>A0ABQ5BLH3</accession>
<dbReference type="EMBL" id="BQNB010013321">
    <property type="protein sequence ID" value="GJT14536.1"/>
    <property type="molecule type" value="Genomic_DNA"/>
</dbReference>
<proteinExistence type="predicted"/>
<gene>
    <name evidence="2" type="ORF">Tco_0861578</name>
</gene>
<evidence type="ECO:0000313" key="3">
    <source>
        <dbReference type="Proteomes" id="UP001151760"/>
    </source>
</evidence>
<evidence type="ECO:0000313" key="2">
    <source>
        <dbReference type="EMBL" id="GJT14536.1"/>
    </source>
</evidence>
<dbReference type="Proteomes" id="UP001151760">
    <property type="component" value="Unassembled WGS sequence"/>
</dbReference>
<keyword evidence="3" id="KW-1185">Reference proteome</keyword>